<feature type="coiled-coil region" evidence="1">
    <location>
        <begin position="182"/>
        <end position="253"/>
    </location>
</feature>
<evidence type="ECO:0000313" key="3">
    <source>
        <dbReference type="EMBL" id="CAG7564371.1"/>
    </source>
</evidence>
<evidence type="ECO:0000313" key="4">
    <source>
        <dbReference type="Proteomes" id="UP000693738"/>
    </source>
</evidence>
<proteinExistence type="predicted"/>
<keyword evidence="2" id="KW-0472">Membrane</keyword>
<dbReference type="AlphaFoldDB" id="A0A8J2ITA9"/>
<evidence type="ECO:0000256" key="2">
    <source>
        <dbReference type="SAM" id="Phobius"/>
    </source>
</evidence>
<evidence type="ECO:0000256" key="1">
    <source>
        <dbReference type="SAM" id="Coils"/>
    </source>
</evidence>
<reference evidence="3" key="1">
    <citation type="submission" date="2021-05" db="EMBL/GenBank/DDBJ databases">
        <authorList>
            <person name="Khan N."/>
        </authorList>
    </citation>
    <scope>NUCLEOTIDE SEQUENCE</scope>
</reference>
<keyword evidence="1" id="KW-0175">Coiled coil</keyword>
<protein>
    <submittedName>
        <fullName evidence="3">Uncharacterized protein</fullName>
    </submittedName>
</protein>
<gene>
    <name evidence="3" type="ORF">FEQUK3_LOCUS10096</name>
</gene>
<feature type="transmembrane region" description="Helical" evidence="2">
    <location>
        <begin position="85"/>
        <end position="105"/>
    </location>
</feature>
<organism evidence="3 4">
    <name type="scientific">Fusarium equiseti</name>
    <name type="common">Fusarium scirpi</name>
    <dbReference type="NCBI Taxonomy" id="61235"/>
    <lineage>
        <taxon>Eukaryota</taxon>
        <taxon>Fungi</taxon>
        <taxon>Dikarya</taxon>
        <taxon>Ascomycota</taxon>
        <taxon>Pezizomycotina</taxon>
        <taxon>Sordariomycetes</taxon>
        <taxon>Hypocreomycetidae</taxon>
        <taxon>Hypocreales</taxon>
        <taxon>Nectriaceae</taxon>
        <taxon>Fusarium</taxon>
        <taxon>Fusarium incarnatum-equiseti species complex</taxon>
    </lineage>
</organism>
<accession>A0A8J2ITA9</accession>
<keyword evidence="2" id="KW-1133">Transmembrane helix</keyword>
<comment type="caution">
    <text evidence="3">The sequence shown here is derived from an EMBL/GenBank/DDBJ whole genome shotgun (WGS) entry which is preliminary data.</text>
</comment>
<sequence length="255" mass="30469">MDPEKSRQLVAFTYFNRLFPSRDRYRYIEVVKRRREYCKSRELVSSLKLTVPMKRNILTARRFSTSIQSQIQTSVLIRTRNLGLILVRILALAWFFTLIPTVLIYQASLMNSASREEVAITVKLSTVSRSEELDNHHYIWLIRFTKDYDRPKEGAYSTWDGRWRESPARRTEAPKEPRAFYLKSREKSLKKTKTEIKEKEDERKKVKKQKTCIDMTSKLEKLDKKLEKLKLNEEELEEEIGKYVESYNKQRAKFP</sequence>
<dbReference type="EMBL" id="CAJSTJ010000165">
    <property type="protein sequence ID" value="CAG7564371.1"/>
    <property type="molecule type" value="Genomic_DNA"/>
</dbReference>
<keyword evidence="2" id="KW-0812">Transmembrane</keyword>
<dbReference type="Proteomes" id="UP000693738">
    <property type="component" value="Unassembled WGS sequence"/>
</dbReference>
<name>A0A8J2ITA9_FUSEQ</name>